<protein>
    <submittedName>
        <fullName evidence="1">Uncharacterized protein</fullName>
    </submittedName>
</protein>
<evidence type="ECO:0000313" key="1">
    <source>
        <dbReference type="EMBL" id="TGO57251.1"/>
    </source>
</evidence>
<dbReference type="AlphaFoldDB" id="A0A4Z1I6L9"/>
<dbReference type="Gene3D" id="1.10.630.10">
    <property type="entry name" value="Cytochrome P450"/>
    <property type="match status" value="1"/>
</dbReference>
<keyword evidence="2" id="KW-1185">Reference proteome</keyword>
<dbReference type="GO" id="GO:0004497">
    <property type="term" value="F:monooxygenase activity"/>
    <property type="evidence" value="ECO:0007669"/>
    <property type="project" value="InterPro"/>
</dbReference>
<dbReference type="Proteomes" id="UP000297229">
    <property type="component" value="Unassembled WGS sequence"/>
</dbReference>
<reference evidence="1 2" key="1">
    <citation type="submission" date="2017-12" db="EMBL/GenBank/DDBJ databases">
        <title>Comparative genomics of Botrytis spp.</title>
        <authorList>
            <person name="Valero-Jimenez C.A."/>
            <person name="Tapia P."/>
            <person name="Veloso J."/>
            <person name="Silva-Moreno E."/>
            <person name="Staats M."/>
            <person name="Valdes J.H."/>
            <person name="Van Kan J.A.L."/>
        </authorList>
    </citation>
    <scope>NUCLEOTIDE SEQUENCE [LARGE SCALE GENOMIC DNA]</scope>
    <source>
        <strain evidence="1 2">Be9601</strain>
    </source>
</reference>
<organism evidence="1 2">
    <name type="scientific">Botrytis elliptica</name>
    <dbReference type="NCBI Taxonomy" id="278938"/>
    <lineage>
        <taxon>Eukaryota</taxon>
        <taxon>Fungi</taxon>
        <taxon>Dikarya</taxon>
        <taxon>Ascomycota</taxon>
        <taxon>Pezizomycotina</taxon>
        <taxon>Leotiomycetes</taxon>
        <taxon>Helotiales</taxon>
        <taxon>Sclerotiniaceae</taxon>
        <taxon>Botrytis</taxon>
    </lineage>
</organism>
<proteinExistence type="predicted"/>
<sequence>MRYDTRWQVYDGKDIEGLEATIDNNMREWIAYIEHNSKSTSQAMKPFDIARSIQWLDFDLICQLCFGHGLGFIANHSDRYDFQKTLDERLPIVEQIGVLAEFDSILRFISRVLFLNQVLPSAKDKSGVGNILGLAGTTIDARYMPDFVPHKDLLAA</sequence>
<comment type="caution">
    <text evidence="1">The sequence shown here is derived from an EMBL/GenBank/DDBJ whole genome shotgun (WGS) entry which is preliminary data.</text>
</comment>
<evidence type="ECO:0000313" key="2">
    <source>
        <dbReference type="Proteomes" id="UP000297229"/>
    </source>
</evidence>
<dbReference type="GO" id="GO:0016705">
    <property type="term" value="F:oxidoreductase activity, acting on paired donors, with incorporation or reduction of molecular oxygen"/>
    <property type="evidence" value="ECO:0007669"/>
    <property type="project" value="InterPro"/>
</dbReference>
<gene>
    <name evidence="1" type="ORF">BELL_1355g00010</name>
</gene>
<dbReference type="InterPro" id="IPR036396">
    <property type="entry name" value="Cyt_P450_sf"/>
</dbReference>
<dbReference type="STRING" id="278938.A0A4Z1I6L9"/>
<name>A0A4Z1I6L9_9HELO</name>
<dbReference type="GO" id="GO:0005506">
    <property type="term" value="F:iron ion binding"/>
    <property type="evidence" value="ECO:0007669"/>
    <property type="project" value="InterPro"/>
</dbReference>
<accession>A0A4Z1I6L9</accession>
<dbReference type="EMBL" id="PQXM01001353">
    <property type="protein sequence ID" value="TGO57251.1"/>
    <property type="molecule type" value="Genomic_DNA"/>
</dbReference>
<dbReference type="GO" id="GO:0020037">
    <property type="term" value="F:heme binding"/>
    <property type="evidence" value="ECO:0007669"/>
    <property type="project" value="InterPro"/>
</dbReference>